<dbReference type="RefSeq" id="WP_058600771.1">
    <property type="nucleotide sequence ID" value="NZ_LDQA01000028.1"/>
</dbReference>
<evidence type="ECO:0000313" key="2">
    <source>
        <dbReference type="Proteomes" id="UP000078529"/>
    </source>
</evidence>
<comment type="caution">
    <text evidence="1">The sequence shown here is derived from an EMBL/GenBank/DDBJ whole genome shotgun (WGS) entry which is preliminary data.</text>
</comment>
<protein>
    <submittedName>
        <fullName evidence="1">Uncharacterized protein</fullName>
    </submittedName>
</protein>
<reference evidence="1 2" key="1">
    <citation type="journal article" date="2016" name="Front. Microbiol.">
        <title>Genomic Resource of Rice Seed Associated Bacteria.</title>
        <authorList>
            <person name="Midha S."/>
            <person name="Bansal K."/>
            <person name="Sharma S."/>
            <person name="Kumar N."/>
            <person name="Patil P.P."/>
            <person name="Chaudhry V."/>
            <person name="Patil P.B."/>
        </authorList>
    </citation>
    <scope>NUCLEOTIDE SEQUENCE [LARGE SCALE GENOMIC DNA]</scope>
    <source>
        <strain evidence="1 2">NS365</strain>
    </source>
</reference>
<name>A0A175RMZ2_9HYPH</name>
<dbReference type="EMBL" id="LDQA01000028">
    <property type="protein sequence ID" value="KTR05007.1"/>
    <property type="molecule type" value="Genomic_DNA"/>
</dbReference>
<accession>A0A175RMZ2</accession>
<evidence type="ECO:0000313" key="1">
    <source>
        <dbReference type="EMBL" id="KTR05007.1"/>
    </source>
</evidence>
<dbReference type="Proteomes" id="UP000078529">
    <property type="component" value="Unassembled WGS sequence"/>
</dbReference>
<organism evidence="1 2">
    <name type="scientific">Aureimonas ureilytica</name>
    <dbReference type="NCBI Taxonomy" id="401562"/>
    <lineage>
        <taxon>Bacteria</taxon>
        <taxon>Pseudomonadati</taxon>
        <taxon>Pseudomonadota</taxon>
        <taxon>Alphaproteobacteria</taxon>
        <taxon>Hyphomicrobiales</taxon>
        <taxon>Aurantimonadaceae</taxon>
        <taxon>Aureimonas</taxon>
    </lineage>
</organism>
<gene>
    <name evidence="1" type="ORF">NS365_13340</name>
</gene>
<dbReference type="AlphaFoldDB" id="A0A175RMZ2"/>
<keyword evidence="2" id="KW-1185">Reference proteome</keyword>
<proteinExistence type="predicted"/>
<dbReference type="PATRIC" id="fig|401562.4.peg.2451"/>
<sequence>MSELPTHLTWARRKLIIETARDSEFSSADVALIFGVATAFVEEIVRADMVAAAQAAANYEARERTRREIEAACRANVRPTEAEVQDWTAAEQARAEANMRVDMARRIARARQEEVDLNRIYDEMGGTAEEGATIQ</sequence>